<evidence type="ECO:0000313" key="2">
    <source>
        <dbReference type="EMBL" id="KAJ5202164.1"/>
    </source>
</evidence>
<reference evidence="1" key="1">
    <citation type="submission" date="2022-11" db="EMBL/GenBank/DDBJ databases">
        <authorList>
            <person name="Petersen C."/>
        </authorList>
    </citation>
    <scope>NUCLEOTIDE SEQUENCE</scope>
    <source>
        <strain evidence="1">IBT 20477</strain>
    </source>
</reference>
<organism evidence="1 3">
    <name type="scientific">Penicillium cf. viridicatum</name>
    <dbReference type="NCBI Taxonomy" id="2972119"/>
    <lineage>
        <taxon>Eukaryota</taxon>
        <taxon>Fungi</taxon>
        <taxon>Dikarya</taxon>
        <taxon>Ascomycota</taxon>
        <taxon>Pezizomycotina</taxon>
        <taxon>Eurotiomycetes</taxon>
        <taxon>Eurotiomycetidae</taxon>
        <taxon>Eurotiales</taxon>
        <taxon>Aspergillaceae</taxon>
        <taxon>Penicillium</taxon>
    </lineage>
</organism>
<comment type="caution">
    <text evidence="1">The sequence shown here is derived from an EMBL/GenBank/DDBJ whole genome shotgun (WGS) entry which is preliminary data.</text>
</comment>
<evidence type="ECO:0000313" key="3">
    <source>
        <dbReference type="Proteomes" id="UP001150942"/>
    </source>
</evidence>
<dbReference type="Proteomes" id="UP001150942">
    <property type="component" value="Unassembled WGS sequence"/>
</dbReference>
<accession>A0A9W9MHE6</accession>
<name>A0A9W9MHE6_9EURO</name>
<evidence type="ECO:0000313" key="1">
    <source>
        <dbReference type="EMBL" id="KAJ5201324.1"/>
    </source>
</evidence>
<dbReference type="EMBL" id="JAPQKQ010000004">
    <property type="protein sequence ID" value="KAJ5201324.1"/>
    <property type="molecule type" value="Genomic_DNA"/>
</dbReference>
<reference evidence="1" key="2">
    <citation type="journal article" date="2023" name="IMA Fungus">
        <title>Comparative genomic study of the Penicillium genus elucidates a diverse pangenome and 15 lateral gene transfer events.</title>
        <authorList>
            <person name="Petersen C."/>
            <person name="Sorensen T."/>
            <person name="Nielsen M.R."/>
            <person name="Sondergaard T.E."/>
            <person name="Sorensen J.L."/>
            <person name="Fitzpatrick D.A."/>
            <person name="Frisvad J.C."/>
            <person name="Nielsen K.L."/>
        </authorList>
    </citation>
    <scope>NUCLEOTIDE SEQUENCE</scope>
    <source>
        <strain evidence="1">IBT 20477</strain>
    </source>
</reference>
<proteinExistence type="predicted"/>
<dbReference type="EMBL" id="JAPQKQ010000003">
    <property type="protein sequence ID" value="KAJ5202164.1"/>
    <property type="molecule type" value="Genomic_DNA"/>
</dbReference>
<dbReference type="AlphaFoldDB" id="A0A9W9MHE6"/>
<gene>
    <name evidence="2" type="ORF">N7449_004243</name>
    <name evidence="1" type="ORF">N7449_006127</name>
</gene>
<keyword evidence="3" id="KW-1185">Reference proteome</keyword>
<sequence length="166" mass="18746">MSRLFSSLGSSRETVLFGGSDPNRNSRPEFIKVNISMTSKEQSTFSTTSVSARDLFSPKGLKPIEDIKKKGLKDVYKAHSDHRTTKKAFLVDLAVLETGILRVLGKYRILDFVPLSSDDPTISQQPAGDLDSKKALYYQRLYSKYSQEYIKRQRAYTVLGIEISKL</sequence>
<dbReference type="OrthoDB" id="4330819at2759"/>
<protein>
    <submittedName>
        <fullName evidence="1">Uncharacterized protein</fullName>
    </submittedName>
</protein>